<dbReference type="Proteomes" id="UP000017836">
    <property type="component" value="Unassembled WGS sequence"/>
</dbReference>
<accession>W1PMA3</accession>
<sequence length="272" mass="29526">MKSDVLAQESLNHNGASVNASKKPVRQLNAVLALQASSAYARTSKIRKKGPVKRKQHLGSRLSKGSQWHSCCGIIDDCHGGPNCSLPRDVITGCSGTVDACIPNTGSFSDIDNEIARASCFKEAPQPSLPEAPSTSSKQKEMDVMASNQLPNSSFPSMTFKIKAENIEYSQTSPSKSQEANVQAVDKMKGENETDGSLSAIMQAVSMNGKNYGAPDIDEVDRVPLQDRVKISLSRELSAMDDISNTACLETNQPWDMRFDYFDSLDSINDEV</sequence>
<evidence type="ECO:0000313" key="1">
    <source>
        <dbReference type="EMBL" id="ERN08280.1"/>
    </source>
</evidence>
<name>W1PMA3_AMBTC</name>
<protein>
    <submittedName>
        <fullName evidence="1">Uncharacterized protein</fullName>
    </submittedName>
</protein>
<evidence type="ECO:0000313" key="2">
    <source>
        <dbReference type="Proteomes" id="UP000017836"/>
    </source>
</evidence>
<organism evidence="1 2">
    <name type="scientific">Amborella trichopoda</name>
    <dbReference type="NCBI Taxonomy" id="13333"/>
    <lineage>
        <taxon>Eukaryota</taxon>
        <taxon>Viridiplantae</taxon>
        <taxon>Streptophyta</taxon>
        <taxon>Embryophyta</taxon>
        <taxon>Tracheophyta</taxon>
        <taxon>Spermatophyta</taxon>
        <taxon>Magnoliopsida</taxon>
        <taxon>Amborellales</taxon>
        <taxon>Amborellaceae</taxon>
        <taxon>Amborella</taxon>
    </lineage>
</organism>
<dbReference type="HOGENOM" id="CLU_1227511_0_0_1"/>
<dbReference type="EMBL" id="KI393527">
    <property type="protein sequence ID" value="ERN08280.1"/>
    <property type="molecule type" value="Genomic_DNA"/>
</dbReference>
<proteinExistence type="predicted"/>
<reference evidence="2" key="1">
    <citation type="journal article" date="2013" name="Science">
        <title>The Amborella genome and the evolution of flowering plants.</title>
        <authorList>
            <consortium name="Amborella Genome Project"/>
        </authorList>
    </citation>
    <scope>NUCLEOTIDE SEQUENCE [LARGE SCALE GENOMIC DNA]</scope>
</reference>
<keyword evidence="2" id="KW-1185">Reference proteome</keyword>
<dbReference type="AlphaFoldDB" id="W1PMA3"/>
<gene>
    <name evidence="1" type="ORF">AMTR_s00156p00004380</name>
</gene>
<dbReference type="Gramene" id="ERN08280">
    <property type="protein sequence ID" value="ERN08280"/>
    <property type="gene ID" value="AMTR_s00156p00004380"/>
</dbReference>